<reference evidence="1" key="1">
    <citation type="submission" date="2021-02" db="EMBL/GenBank/DDBJ databases">
        <authorList>
            <person name="Nowell W R."/>
        </authorList>
    </citation>
    <scope>NUCLEOTIDE SEQUENCE</scope>
</reference>
<dbReference type="Proteomes" id="UP000663891">
    <property type="component" value="Unassembled WGS sequence"/>
</dbReference>
<accession>A0A815TH39</accession>
<protein>
    <submittedName>
        <fullName evidence="1">Uncharacterized protein</fullName>
    </submittedName>
</protein>
<evidence type="ECO:0000313" key="2">
    <source>
        <dbReference type="Proteomes" id="UP000663891"/>
    </source>
</evidence>
<comment type="caution">
    <text evidence="1">The sequence shown here is derived from an EMBL/GenBank/DDBJ whole genome shotgun (WGS) entry which is preliminary data.</text>
</comment>
<organism evidence="1 2">
    <name type="scientific">Adineta steineri</name>
    <dbReference type="NCBI Taxonomy" id="433720"/>
    <lineage>
        <taxon>Eukaryota</taxon>
        <taxon>Metazoa</taxon>
        <taxon>Spiralia</taxon>
        <taxon>Gnathifera</taxon>
        <taxon>Rotifera</taxon>
        <taxon>Eurotatoria</taxon>
        <taxon>Bdelloidea</taxon>
        <taxon>Adinetida</taxon>
        <taxon>Adinetidae</taxon>
        <taxon>Adineta</taxon>
    </lineage>
</organism>
<dbReference type="AlphaFoldDB" id="A0A815TH39"/>
<sequence length="89" mass="10602">MSRIEDIYFLLQHCPNVEYLTIGFLHKFYVELFSKDILKAIKDDSNRYFRSLCFHIPTDDNVMIEKLKQMINGENLLNDFTTKICYGND</sequence>
<name>A0A815TH39_9BILA</name>
<dbReference type="EMBL" id="CAJNON010002191">
    <property type="protein sequence ID" value="CAF1502888.1"/>
    <property type="molecule type" value="Genomic_DNA"/>
</dbReference>
<proteinExistence type="predicted"/>
<dbReference type="OrthoDB" id="10058347at2759"/>
<gene>
    <name evidence="1" type="ORF">VCS650_LOCUS42346</name>
</gene>
<evidence type="ECO:0000313" key="1">
    <source>
        <dbReference type="EMBL" id="CAF1502888.1"/>
    </source>
</evidence>